<dbReference type="AlphaFoldDB" id="A0A9X1MAW9"/>
<dbReference type="RefSeq" id="WP_227894340.1">
    <property type="nucleotide sequence ID" value="NZ_CP099466.1"/>
</dbReference>
<feature type="transmembrane region" description="Helical" evidence="1">
    <location>
        <begin position="43"/>
        <end position="60"/>
    </location>
</feature>
<dbReference type="Proteomes" id="UP001139158">
    <property type="component" value="Unassembled WGS sequence"/>
</dbReference>
<keyword evidence="1" id="KW-0812">Transmembrane</keyword>
<reference evidence="2" key="1">
    <citation type="submission" date="2021-10" db="EMBL/GenBank/DDBJ databases">
        <title>Novel species in genus Arthrobacter.</title>
        <authorList>
            <person name="Liu Y."/>
        </authorList>
    </citation>
    <scope>NUCLEOTIDE SEQUENCE</scope>
    <source>
        <strain evidence="2">Zg-Y453</strain>
    </source>
</reference>
<accession>A0A9X1MAW9</accession>
<evidence type="ECO:0000256" key="1">
    <source>
        <dbReference type="SAM" id="Phobius"/>
    </source>
</evidence>
<evidence type="ECO:0000313" key="2">
    <source>
        <dbReference type="EMBL" id="MCC3296604.1"/>
    </source>
</evidence>
<name>A0A9X1MAW9_9MICC</name>
<proteinExistence type="predicted"/>
<protein>
    <submittedName>
        <fullName evidence="2">Uncharacterized protein</fullName>
    </submittedName>
</protein>
<evidence type="ECO:0000313" key="3">
    <source>
        <dbReference type="Proteomes" id="UP001139158"/>
    </source>
</evidence>
<organism evidence="2 3">
    <name type="scientific">Arthrobacter caoxuetaonis</name>
    <dbReference type="NCBI Taxonomy" id="2886935"/>
    <lineage>
        <taxon>Bacteria</taxon>
        <taxon>Bacillati</taxon>
        <taxon>Actinomycetota</taxon>
        <taxon>Actinomycetes</taxon>
        <taxon>Micrococcales</taxon>
        <taxon>Micrococcaceae</taxon>
        <taxon>Arthrobacter</taxon>
    </lineage>
</organism>
<sequence length="113" mass="12487">MGFILGLILSLVILAMGWCAYTGRWRTWLGHPGLLPRVKGYPALGMLYGGAGLLTGTLLWDVDGDSIPRPLLAVLLVVILGGIWTFLMSLVWLPRFMIPRWVKMAENVKEHAG</sequence>
<keyword evidence="3" id="KW-1185">Reference proteome</keyword>
<comment type="caution">
    <text evidence="2">The sequence shown here is derived from an EMBL/GenBank/DDBJ whole genome shotgun (WGS) entry which is preliminary data.</text>
</comment>
<dbReference type="EMBL" id="JAJFZV010000001">
    <property type="protein sequence ID" value="MCC3296604.1"/>
    <property type="molecule type" value="Genomic_DNA"/>
</dbReference>
<feature type="transmembrane region" description="Helical" evidence="1">
    <location>
        <begin position="72"/>
        <end position="93"/>
    </location>
</feature>
<keyword evidence="1" id="KW-1133">Transmembrane helix</keyword>
<gene>
    <name evidence="2" type="ORF">LJ757_02140</name>
</gene>
<keyword evidence="1" id="KW-0472">Membrane</keyword>